<reference evidence="5 6" key="1">
    <citation type="submission" date="2021-03" db="EMBL/GenBank/DDBJ databases">
        <title>Genomic Encyclopedia of Type Strains, Phase IV (KMG-IV): sequencing the most valuable type-strain genomes for metagenomic binning, comparative biology and taxonomic classification.</title>
        <authorList>
            <person name="Goeker M."/>
        </authorList>
    </citation>
    <scope>NUCLEOTIDE SEQUENCE [LARGE SCALE GENOMIC DNA]</scope>
    <source>
        <strain evidence="5 6">DSM 28650</strain>
    </source>
</reference>
<dbReference type="PRINTS" id="PR00598">
    <property type="entry name" value="HTHMARR"/>
</dbReference>
<gene>
    <name evidence="5" type="ORF">J2Z44_000622</name>
</gene>
<sequence>MGLYNDSQVEQLEFLLRKVCFNIRKRGRVILEDYDITPAQFDALQLIIKNKEITISEISSYLEQAPSTITDLIDRMEKNQLVKRIKDQKDRRIVRVIPLEKGNKILDNVLIERCKFIDNSLKEVCSEDKENFEKYLNILFNASMEEEKQ</sequence>
<dbReference type="InterPro" id="IPR036390">
    <property type="entry name" value="WH_DNA-bd_sf"/>
</dbReference>
<dbReference type="PANTHER" id="PTHR42756">
    <property type="entry name" value="TRANSCRIPTIONAL REGULATOR, MARR"/>
    <property type="match status" value="1"/>
</dbReference>
<dbReference type="SUPFAM" id="SSF46785">
    <property type="entry name" value="Winged helix' DNA-binding domain"/>
    <property type="match status" value="1"/>
</dbReference>
<feature type="domain" description="HTH marR-type" evidence="4">
    <location>
        <begin position="9"/>
        <end position="141"/>
    </location>
</feature>
<dbReference type="PANTHER" id="PTHR42756:SF1">
    <property type="entry name" value="TRANSCRIPTIONAL REPRESSOR OF EMRAB OPERON"/>
    <property type="match status" value="1"/>
</dbReference>
<dbReference type="EMBL" id="JAGGLL010000003">
    <property type="protein sequence ID" value="MBP2020838.1"/>
    <property type="molecule type" value="Genomic_DNA"/>
</dbReference>
<accession>A0ABS4JZ80</accession>
<evidence type="ECO:0000313" key="6">
    <source>
        <dbReference type="Proteomes" id="UP001519308"/>
    </source>
</evidence>
<evidence type="ECO:0000256" key="3">
    <source>
        <dbReference type="ARBA" id="ARBA00023163"/>
    </source>
</evidence>
<comment type="caution">
    <text evidence="5">The sequence shown here is derived from an EMBL/GenBank/DDBJ whole genome shotgun (WGS) entry which is preliminary data.</text>
</comment>
<evidence type="ECO:0000256" key="2">
    <source>
        <dbReference type="ARBA" id="ARBA00023125"/>
    </source>
</evidence>
<dbReference type="Gene3D" id="1.10.10.10">
    <property type="entry name" value="Winged helix-like DNA-binding domain superfamily/Winged helix DNA-binding domain"/>
    <property type="match status" value="1"/>
</dbReference>
<name>A0ABS4JZ80_9CLOT</name>
<evidence type="ECO:0000313" key="5">
    <source>
        <dbReference type="EMBL" id="MBP2020838.1"/>
    </source>
</evidence>
<dbReference type="RefSeq" id="WP_021282715.1">
    <property type="nucleotide sequence ID" value="NZ_JAGGLL010000003.1"/>
</dbReference>
<dbReference type="InterPro" id="IPR036388">
    <property type="entry name" value="WH-like_DNA-bd_sf"/>
</dbReference>
<organism evidence="5 6">
    <name type="scientific">Clostridium punense</name>
    <dbReference type="NCBI Taxonomy" id="1054297"/>
    <lineage>
        <taxon>Bacteria</taxon>
        <taxon>Bacillati</taxon>
        <taxon>Bacillota</taxon>
        <taxon>Clostridia</taxon>
        <taxon>Eubacteriales</taxon>
        <taxon>Clostridiaceae</taxon>
        <taxon>Clostridium</taxon>
    </lineage>
</organism>
<keyword evidence="2 5" id="KW-0238">DNA-binding</keyword>
<keyword evidence="3" id="KW-0804">Transcription</keyword>
<dbReference type="InterPro" id="IPR000835">
    <property type="entry name" value="HTH_MarR-typ"/>
</dbReference>
<dbReference type="PROSITE" id="PS50995">
    <property type="entry name" value="HTH_MARR_2"/>
    <property type="match status" value="1"/>
</dbReference>
<keyword evidence="6" id="KW-1185">Reference proteome</keyword>
<dbReference type="Proteomes" id="UP001519308">
    <property type="component" value="Unassembled WGS sequence"/>
</dbReference>
<evidence type="ECO:0000256" key="1">
    <source>
        <dbReference type="ARBA" id="ARBA00023015"/>
    </source>
</evidence>
<dbReference type="Pfam" id="PF01047">
    <property type="entry name" value="MarR"/>
    <property type="match status" value="1"/>
</dbReference>
<protein>
    <submittedName>
        <fullName evidence="5">DNA-binding MarR family transcriptional regulator</fullName>
    </submittedName>
</protein>
<evidence type="ECO:0000259" key="4">
    <source>
        <dbReference type="PROSITE" id="PS50995"/>
    </source>
</evidence>
<dbReference type="SMART" id="SM00347">
    <property type="entry name" value="HTH_MARR"/>
    <property type="match status" value="1"/>
</dbReference>
<dbReference type="GO" id="GO:0003677">
    <property type="term" value="F:DNA binding"/>
    <property type="evidence" value="ECO:0007669"/>
    <property type="project" value="UniProtKB-KW"/>
</dbReference>
<keyword evidence="1" id="KW-0805">Transcription regulation</keyword>
<proteinExistence type="predicted"/>